<keyword evidence="3" id="KW-1185">Reference proteome</keyword>
<reference evidence="2 3" key="1">
    <citation type="journal article" date="2024" name="Microbiol. Resour. Announc.">
        <title>Genome annotations for the ascomycete fungi Trichoderma harzianum, Trichoderma aggressivum, and Purpureocillium lilacinum.</title>
        <authorList>
            <person name="Beijen E.P.W."/>
            <person name="Ohm R.A."/>
        </authorList>
    </citation>
    <scope>NUCLEOTIDE SEQUENCE [LARGE SCALE GENOMIC DNA]</scope>
    <source>
        <strain evidence="2 3">CBS 150709</strain>
    </source>
</reference>
<feature type="compositionally biased region" description="Basic residues" evidence="1">
    <location>
        <begin position="194"/>
        <end position="205"/>
    </location>
</feature>
<feature type="region of interest" description="Disordered" evidence="1">
    <location>
        <begin position="110"/>
        <end position="138"/>
    </location>
</feature>
<accession>A0ABR0CCS3</accession>
<proteinExistence type="predicted"/>
<evidence type="ECO:0000313" key="2">
    <source>
        <dbReference type="EMBL" id="KAK4093950.1"/>
    </source>
</evidence>
<protein>
    <submittedName>
        <fullName evidence="2">Uncharacterized protein</fullName>
    </submittedName>
</protein>
<dbReference type="EMBL" id="JAWRVI010000004">
    <property type="protein sequence ID" value="KAK4093950.1"/>
    <property type="molecule type" value="Genomic_DNA"/>
</dbReference>
<evidence type="ECO:0000256" key="1">
    <source>
        <dbReference type="SAM" id="MobiDB-lite"/>
    </source>
</evidence>
<feature type="compositionally biased region" description="Basic and acidic residues" evidence="1">
    <location>
        <begin position="110"/>
        <end position="123"/>
    </location>
</feature>
<evidence type="ECO:0000313" key="3">
    <source>
        <dbReference type="Proteomes" id="UP001287286"/>
    </source>
</evidence>
<feature type="region of interest" description="Disordered" evidence="1">
    <location>
        <begin position="276"/>
        <end position="303"/>
    </location>
</feature>
<name>A0ABR0CCS3_PURLI</name>
<dbReference type="Proteomes" id="UP001287286">
    <property type="component" value="Unassembled WGS sequence"/>
</dbReference>
<comment type="caution">
    <text evidence="2">The sequence shown here is derived from an EMBL/GenBank/DDBJ whole genome shotgun (WGS) entry which is preliminary data.</text>
</comment>
<sequence length="303" mass="31657">MLILAARNRGASAVAQGRGRGKDAQGRLGQHCTADEEGQWTESRVEARSLRCGSGVAPQRPSYTIVQGTARPKGISWICSATRQTLVDPPSSPSPESGPGTAVILPCRAESDSTRVEPSRGESYRPCQAACTAPRSPPAGAANLDWSAARGLQLQQSIPSSLSRARLTHAHDSTTRQQITISWPAAHPGTGRVTARRAHTPRGPRRCPDATPLSHAAPDCLPRGSTEIQPDLVARPFEASSPGALTSLIAELPHFPARCPRGSSVEASHLIAAAITPRGASSPPDGLAAAITANRSPRVAQSS</sequence>
<gene>
    <name evidence="2" type="ORF">Purlil1_1441</name>
</gene>
<organism evidence="2 3">
    <name type="scientific">Purpureocillium lilacinum</name>
    <name type="common">Paecilomyces lilacinus</name>
    <dbReference type="NCBI Taxonomy" id="33203"/>
    <lineage>
        <taxon>Eukaryota</taxon>
        <taxon>Fungi</taxon>
        <taxon>Dikarya</taxon>
        <taxon>Ascomycota</taxon>
        <taxon>Pezizomycotina</taxon>
        <taxon>Sordariomycetes</taxon>
        <taxon>Hypocreomycetidae</taxon>
        <taxon>Hypocreales</taxon>
        <taxon>Ophiocordycipitaceae</taxon>
        <taxon>Purpureocillium</taxon>
    </lineage>
</organism>
<feature type="compositionally biased region" description="Polar residues" evidence="1">
    <location>
        <begin position="293"/>
        <end position="303"/>
    </location>
</feature>
<feature type="region of interest" description="Disordered" evidence="1">
    <location>
        <begin position="185"/>
        <end position="223"/>
    </location>
</feature>
<feature type="region of interest" description="Disordered" evidence="1">
    <location>
        <begin position="7"/>
        <end position="27"/>
    </location>
</feature>